<name>A0A8R1DXD0_CAEJA</name>
<organism evidence="1 2">
    <name type="scientific">Caenorhabditis japonica</name>
    <dbReference type="NCBI Taxonomy" id="281687"/>
    <lineage>
        <taxon>Eukaryota</taxon>
        <taxon>Metazoa</taxon>
        <taxon>Ecdysozoa</taxon>
        <taxon>Nematoda</taxon>
        <taxon>Chromadorea</taxon>
        <taxon>Rhabditida</taxon>
        <taxon>Rhabditina</taxon>
        <taxon>Rhabditomorpha</taxon>
        <taxon>Rhabditoidea</taxon>
        <taxon>Rhabditidae</taxon>
        <taxon>Peloderinae</taxon>
        <taxon>Caenorhabditis</taxon>
    </lineage>
</organism>
<dbReference type="AlphaFoldDB" id="A0A8R1DXD0"/>
<dbReference type="Proteomes" id="UP000005237">
    <property type="component" value="Unassembled WGS sequence"/>
</dbReference>
<sequence length="75" mass="8726">MVVGLMDGFKRVFTEHFRLLHRKLQPARSNVEKERPKSIFSFPTVSQSQNEGDVYFEMFNKTAHSHSSLKGISRK</sequence>
<reference evidence="2" key="1">
    <citation type="submission" date="2010-08" db="EMBL/GenBank/DDBJ databases">
        <authorList>
            <consortium name="Caenorhabditis japonica Sequencing Consortium"/>
            <person name="Wilson R.K."/>
        </authorList>
    </citation>
    <scope>NUCLEOTIDE SEQUENCE [LARGE SCALE GENOMIC DNA]</scope>
    <source>
        <strain evidence="2">DF5081</strain>
    </source>
</reference>
<reference evidence="1" key="2">
    <citation type="submission" date="2022-06" db="UniProtKB">
        <authorList>
            <consortium name="EnsemblMetazoa"/>
        </authorList>
    </citation>
    <scope>IDENTIFICATION</scope>
    <source>
        <strain evidence="1">DF5081</strain>
    </source>
</reference>
<keyword evidence="2" id="KW-1185">Reference proteome</keyword>
<protein>
    <submittedName>
        <fullName evidence="1">Uncharacterized protein</fullName>
    </submittedName>
</protein>
<evidence type="ECO:0000313" key="2">
    <source>
        <dbReference type="Proteomes" id="UP000005237"/>
    </source>
</evidence>
<dbReference type="EnsemblMetazoa" id="CJA14924.1">
    <property type="protein sequence ID" value="CJA14924.1"/>
    <property type="gene ID" value="WBGene00134128"/>
</dbReference>
<proteinExistence type="predicted"/>
<evidence type="ECO:0000313" key="1">
    <source>
        <dbReference type="EnsemblMetazoa" id="CJA14924.1"/>
    </source>
</evidence>
<accession>A0A8R1DXD0</accession>